<reference evidence="1" key="2">
    <citation type="journal article" date="2015" name="Fish Shellfish Immunol.">
        <title>Early steps in the European eel (Anguilla anguilla)-Vibrio vulnificus interaction in the gills: Role of the RtxA13 toxin.</title>
        <authorList>
            <person name="Callol A."/>
            <person name="Pajuelo D."/>
            <person name="Ebbesson L."/>
            <person name="Teles M."/>
            <person name="MacKenzie S."/>
            <person name="Amaro C."/>
        </authorList>
    </citation>
    <scope>NUCLEOTIDE SEQUENCE</scope>
</reference>
<evidence type="ECO:0000313" key="1">
    <source>
        <dbReference type="EMBL" id="JAH03202.1"/>
    </source>
</evidence>
<dbReference type="AlphaFoldDB" id="A0A0E9PFY9"/>
<accession>A0A0E9PFY9</accession>
<name>A0A0E9PFY9_ANGAN</name>
<organism evidence="1">
    <name type="scientific">Anguilla anguilla</name>
    <name type="common">European freshwater eel</name>
    <name type="synonym">Muraena anguilla</name>
    <dbReference type="NCBI Taxonomy" id="7936"/>
    <lineage>
        <taxon>Eukaryota</taxon>
        <taxon>Metazoa</taxon>
        <taxon>Chordata</taxon>
        <taxon>Craniata</taxon>
        <taxon>Vertebrata</taxon>
        <taxon>Euteleostomi</taxon>
        <taxon>Actinopterygii</taxon>
        <taxon>Neopterygii</taxon>
        <taxon>Teleostei</taxon>
        <taxon>Anguilliformes</taxon>
        <taxon>Anguillidae</taxon>
        <taxon>Anguilla</taxon>
    </lineage>
</organism>
<dbReference type="EMBL" id="GBXM01105375">
    <property type="protein sequence ID" value="JAH03202.1"/>
    <property type="molecule type" value="Transcribed_RNA"/>
</dbReference>
<reference evidence="1" key="1">
    <citation type="submission" date="2014-11" db="EMBL/GenBank/DDBJ databases">
        <authorList>
            <person name="Amaro Gonzalez C."/>
        </authorList>
    </citation>
    <scope>NUCLEOTIDE SEQUENCE</scope>
</reference>
<protein>
    <submittedName>
        <fullName evidence="1">Uncharacterized protein</fullName>
    </submittedName>
</protein>
<sequence length="31" mass="3614">MESERTSVGICYPGTTVFGEKDSIKYYWRIP</sequence>
<proteinExistence type="predicted"/>